<gene>
    <name evidence="4" type="ORF">IDF66_07570</name>
</gene>
<protein>
    <submittedName>
        <fullName evidence="4">TetR/AcrR family transcriptional regulator</fullName>
    </submittedName>
</protein>
<feature type="DNA-binding region" description="H-T-H motif" evidence="2">
    <location>
        <begin position="43"/>
        <end position="62"/>
    </location>
</feature>
<dbReference type="SUPFAM" id="SSF46689">
    <property type="entry name" value="Homeodomain-like"/>
    <property type="match status" value="1"/>
</dbReference>
<dbReference type="InterPro" id="IPR009057">
    <property type="entry name" value="Homeodomain-like_sf"/>
</dbReference>
<dbReference type="PROSITE" id="PS50977">
    <property type="entry name" value="HTH_TETR_2"/>
    <property type="match status" value="1"/>
</dbReference>
<proteinExistence type="predicted"/>
<keyword evidence="1 2" id="KW-0238">DNA-binding</keyword>
<dbReference type="Pfam" id="PF00440">
    <property type="entry name" value="TetR_N"/>
    <property type="match status" value="1"/>
</dbReference>
<evidence type="ECO:0000259" key="3">
    <source>
        <dbReference type="PROSITE" id="PS50977"/>
    </source>
</evidence>
<dbReference type="Gene3D" id="1.10.357.10">
    <property type="entry name" value="Tetracycline Repressor, domain 2"/>
    <property type="match status" value="1"/>
</dbReference>
<accession>A0ABR7WA77</accession>
<keyword evidence="5" id="KW-1185">Reference proteome</keyword>
<evidence type="ECO:0000256" key="1">
    <source>
        <dbReference type="ARBA" id="ARBA00023125"/>
    </source>
</evidence>
<dbReference type="InterPro" id="IPR001647">
    <property type="entry name" value="HTH_TetR"/>
</dbReference>
<evidence type="ECO:0000313" key="4">
    <source>
        <dbReference type="EMBL" id="MBD1319441.1"/>
    </source>
</evidence>
<reference evidence="4 5" key="1">
    <citation type="submission" date="2020-09" db="EMBL/GenBank/DDBJ databases">
        <title>Novel species in genus Gordonia.</title>
        <authorList>
            <person name="Zhang G."/>
        </authorList>
    </citation>
    <scope>NUCLEOTIDE SEQUENCE [LARGE SCALE GENOMIC DNA]</scope>
    <source>
        <strain evidence="4 5">ON-33</strain>
    </source>
</reference>
<feature type="domain" description="HTH tetR-type" evidence="3">
    <location>
        <begin position="20"/>
        <end position="80"/>
    </location>
</feature>
<comment type="caution">
    <text evidence="4">The sequence shown here is derived from an EMBL/GenBank/DDBJ whole genome shotgun (WGS) entry which is preliminary data.</text>
</comment>
<organism evidence="4 5">
    <name type="scientific">Gordonia hankookensis</name>
    <dbReference type="NCBI Taxonomy" id="589403"/>
    <lineage>
        <taxon>Bacteria</taxon>
        <taxon>Bacillati</taxon>
        <taxon>Actinomycetota</taxon>
        <taxon>Actinomycetes</taxon>
        <taxon>Mycobacteriales</taxon>
        <taxon>Gordoniaceae</taxon>
        <taxon>Gordonia</taxon>
    </lineage>
</organism>
<evidence type="ECO:0000256" key="2">
    <source>
        <dbReference type="PROSITE-ProRule" id="PRU00335"/>
    </source>
</evidence>
<dbReference type="RefSeq" id="WP_164307286.1">
    <property type="nucleotide sequence ID" value="NZ_BAABAD010000005.1"/>
</dbReference>
<name>A0ABR7WA77_9ACTN</name>
<evidence type="ECO:0000313" key="5">
    <source>
        <dbReference type="Proteomes" id="UP000602395"/>
    </source>
</evidence>
<dbReference type="EMBL" id="JACWMS010000002">
    <property type="protein sequence ID" value="MBD1319441.1"/>
    <property type="molecule type" value="Genomic_DNA"/>
</dbReference>
<dbReference type="Proteomes" id="UP000602395">
    <property type="component" value="Unassembled WGS sequence"/>
</dbReference>
<sequence length="206" mass="22438">MAEVIVSSIFFRSDDEDDGPAIRELLMDATLAVMQSDGYPAVTPTRIAATSGVAQAVVAHHFPSMDALFVAVLQRDAQAALGRWRRALTDDDPLGALWLINSESRTTQLNAEFMALAIHCEAVAVELRTYARRAREIETAAFDMVLRARGIDVQKYPPVVLATILSGIGRTMTGEAALGITGAHAETMEFIERCLRQFEIASASDR</sequence>